<feature type="compositionally biased region" description="Polar residues" evidence="11">
    <location>
        <begin position="239"/>
        <end position="258"/>
    </location>
</feature>
<organism evidence="13 14">
    <name type="scientific">Tetrapisispora phaffii (strain ATCC 24235 / CBS 4417 / NBRC 1672 / NRRL Y-8282 / UCD 70-5)</name>
    <name type="common">Yeast</name>
    <name type="synonym">Fabospora phaffii</name>
    <dbReference type="NCBI Taxonomy" id="1071381"/>
    <lineage>
        <taxon>Eukaryota</taxon>
        <taxon>Fungi</taxon>
        <taxon>Dikarya</taxon>
        <taxon>Ascomycota</taxon>
        <taxon>Saccharomycotina</taxon>
        <taxon>Saccharomycetes</taxon>
        <taxon>Saccharomycetales</taxon>
        <taxon>Saccharomycetaceae</taxon>
        <taxon>Tetrapisispora</taxon>
    </lineage>
</organism>
<dbReference type="InterPro" id="IPR015404">
    <property type="entry name" value="Vps5_C"/>
</dbReference>
<evidence type="ECO:0000313" key="14">
    <source>
        <dbReference type="Proteomes" id="UP000005666"/>
    </source>
</evidence>
<evidence type="ECO:0000256" key="9">
    <source>
        <dbReference type="ARBA" id="ARBA00023034"/>
    </source>
</evidence>
<dbReference type="PANTHER" id="PTHR10555:SF170">
    <property type="entry name" value="FI18122P1"/>
    <property type="match status" value="1"/>
</dbReference>
<dbReference type="Proteomes" id="UP000005666">
    <property type="component" value="Chromosome 8"/>
</dbReference>
<accession>G8BX38</accession>
<dbReference type="KEGG" id="tpf:TPHA_0H01360"/>
<sequence length="686" mass="78560">MNYEENLDAPVWDELDTQNVKNNARNVFNNDDLKQDLNDTFENLAIVNEEEKIGTNSDGFNNPLSEVINNENGLLKADAHPWSGGHFSDNTNNRHLIDVLAPEDNNLLSGLQDEGKNKDVNEAIKNGALFQNALISPIKVDESEFEGNSHKEEMKFNGSKKLNVLFSSARLRRMPIQNGSQNNTTNTVEVEHSDPLNQFLKKNEPESKIVINDRTDSDKNIQTRTQNLVSELENPLFNLQNYDNDSDDLPTSITTGRPNTEDIDTNSSSNKEKSEIPDNDVKGDKAFPFTIEVKDPIKIGELTAMHVEYSVASQSELIKGNFAQVNRRYSDFRWLYRQLQNNHWGKIIPPPPEKQIVGRYKTDFMENRRFQMERMLNKIAADPVLQKDEDFLLFLSSVDFISESKMREQFSGSKASNDSNDLSEVHISDIKLLGADEAEIVAQTGGLDGELNRGFISMTFSSQQKYEELDEYFINNLQMLEVLEDQLRQIDKSLELLYSERNDLVFIIQEYINSIKKTADLEVIKSVSDLLLNFADVHEKLKESLEQVSSQEHLTLGVTLDEYIRSITSVRAIFDQRHKLGSILLLAESGYSKAKAQLHKFDGNQNARNIDKFKNAKANYLVTKKRYQTIRNKWQEVGNKVKTEVELFDKEKVVEFRNAIEIFLEASIESQKANIDLWETFYKNNI</sequence>
<dbReference type="PROSITE" id="PS50195">
    <property type="entry name" value="PX"/>
    <property type="match status" value="1"/>
</dbReference>
<keyword evidence="6" id="KW-0963">Cytoplasm</keyword>
<evidence type="ECO:0000256" key="1">
    <source>
        <dbReference type="ARBA" id="ARBA00004287"/>
    </source>
</evidence>
<dbReference type="GO" id="GO:0005829">
    <property type="term" value="C:cytosol"/>
    <property type="evidence" value="ECO:0007669"/>
    <property type="project" value="EnsemblFungi"/>
</dbReference>
<evidence type="ECO:0000256" key="8">
    <source>
        <dbReference type="ARBA" id="ARBA00022927"/>
    </source>
</evidence>
<keyword evidence="9" id="KW-0333">Golgi apparatus</keyword>
<feature type="compositionally biased region" description="Basic and acidic residues" evidence="11">
    <location>
        <begin position="270"/>
        <end position="281"/>
    </location>
</feature>
<dbReference type="GeneID" id="11534185"/>
<dbReference type="Gene3D" id="1.20.1270.60">
    <property type="entry name" value="Arfaptin homology (AH) domain/BAR domain"/>
    <property type="match status" value="1"/>
</dbReference>
<dbReference type="SUPFAM" id="SSF64268">
    <property type="entry name" value="PX domain"/>
    <property type="match status" value="1"/>
</dbReference>
<evidence type="ECO:0000259" key="12">
    <source>
        <dbReference type="PROSITE" id="PS50195"/>
    </source>
</evidence>
<protein>
    <recommendedName>
        <fullName evidence="12">PX domain-containing protein</fullName>
    </recommendedName>
</protein>
<dbReference type="RefSeq" id="XP_003686776.1">
    <property type="nucleotide sequence ID" value="XM_003686728.1"/>
</dbReference>
<dbReference type="GO" id="GO:0042147">
    <property type="term" value="P:retrograde transport, endosome to Golgi"/>
    <property type="evidence" value="ECO:0007669"/>
    <property type="project" value="EnsemblFungi"/>
</dbReference>
<evidence type="ECO:0000256" key="2">
    <source>
        <dbReference type="ARBA" id="ARBA00004496"/>
    </source>
</evidence>
<keyword evidence="7" id="KW-0597">Phosphoprotein</keyword>
<evidence type="ECO:0000256" key="3">
    <source>
        <dbReference type="ARBA" id="ARBA00004555"/>
    </source>
</evidence>
<evidence type="ECO:0000256" key="4">
    <source>
        <dbReference type="ARBA" id="ARBA00010883"/>
    </source>
</evidence>
<dbReference type="EMBL" id="HE612863">
    <property type="protein sequence ID" value="CCE64342.1"/>
    <property type="molecule type" value="Genomic_DNA"/>
</dbReference>
<reference evidence="13 14" key="1">
    <citation type="journal article" date="2011" name="Proc. Natl. Acad. Sci. U.S.A.">
        <title>Evolutionary erosion of yeast sex chromosomes by mating-type switching accidents.</title>
        <authorList>
            <person name="Gordon J.L."/>
            <person name="Armisen D."/>
            <person name="Proux-Wera E."/>
            <person name="Oheigeartaigh S.S."/>
            <person name="Byrne K.P."/>
            <person name="Wolfe K.H."/>
        </authorList>
    </citation>
    <scope>NUCLEOTIDE SEQUENCE [LARGE SCALE GENOMIC DNA]</scope>
    <source>
        <strain evidence="14">ATCC 24235 / CBS 4417 / NBRC 1672 / NRRL Y-8282 / UCD 70-5</strain>
    </source>
</reference>
<dbReference type="Pfam" id="PF00787">
    <property type="entry name" value="PX"/>
    <property type="match status" value="1"/>
</dbReference>
<dbReference type="OrthoDB" id="271164at2759"/>
<evidence type="ECO:0000256" key="10">
    <source>
        <dbReference type="ARBA" id="ARBA00023136"/>
    </source>
</evidence>
<evidence type="ECO:0000256" key="6">
    <source>
        <dbReference type="ARBA" id="ARBA00022490"/>
    </source>
</evidence>
<dbReference type="PANTHER" id="PTHR10555">
    <property type="entry name" value="SORTING NEXIN"/>
    <property type="match status" value="1"/>
</dbReference>
<proteinExistence type="inferred from homology"/>
<dbReference type="GO" id="GO:0030905">
    <property type="term" value="C:retromer, tubulation complex"/>
    <property type="evidence" value="ECO:0007669"/>
    <property type="project" value="EnsemblFungi"/>
</dbReference>
<dbReference type="InterPro" id="IPR036871">
    <property type="entry name" value="PX_dom_sf"/>
</dbReference>
<evidence type="ECO:0000313" key="13">
    <source>
        <dbReference type="EMBL" id="CCE64342.1"/>
    </source>
</evidence>
<keyword evidence="5" id="KW-0813">Transport</keyword>
<dbReference type="SMART" id="SM00312">
    <property type="entry name" value="PX"/>
    <property type="match status" value="1"/>
</dbReference>
<keyword evidence="10" id="KW-0472">Membrane</keyword>
<dbReference type="OMA" id="FMENRRF"/>
<dbReference type="HOGENOM" id="CLU_021752_0_0_1"/>
<dbReference type="GO" id="GO:0140312">
    <property type="term" value="F:cargo adaptor activity"/>
    <property type="evidence" value="ECO:0007669"/>
    <property type="project" value="EnsemblFungi"/>
</dbReference>
<feature type="domain" description="PX" evidence="12">
    <location>
        <begin position="287"/>
        <end position="402"/>
    </location>
</feature>
<evidence type="ECO:0000256" key="11">
    <source>
        <dbReference type="SAM" id="MobiDB-lite"/>
    </source>
</evidence>
<dbReference type="FunFam" id="1.20.1270.60:FF:000022">
    <property type="entry name" value="Sorting nexin 3 protein"/>
    <property type="match status" value="1"/>
</dbReference>
<dbReference type="eggNOG" id="KOG2273">
    <property type="taxonomic scope" value="Eukaryota"/>
</dbReference>
<dbReference type="GO" id="GO:0005768">
    <property type="term" value="C:endosome"/>
    <property type="evidence" value="ECO:0007669"/>
    <property type="project" value="EnsemblFungi"/>
</dbReference>
<keyword evidence="14" id="KW-1185">Reference proteome</keyword>
<comment type="subcellular location">
    <subcellularLocation>
        <location evidence="2">Cytoplasm</location>
    </subcellularLocation>
    <subcellularLocation>
        <location evidence="3">Golgi apparatus</location>
    </subcellularLocation>
    <subcellularLocation>
        <location evidence="1">Membrane</location>
        <topology evidence="1">Peripheral membrane protein</topology>
        <orientation evidence="1">Cytoplasmic side</orientation>
    </subcellularLocation>
</comment>
<dbReference type="AlphaFoldDB" id="G8BX38"/>
<feature type="region of interest" description="Disordered" evidence="11">
    <location>
        <begin position="239"/>
        <end position="281"/>
    </location>
</feature>
<comment type="similarity">
    <text evidence="4">Belongs to the sorting nexin family.</text>
</comment>
<dbReference type="GO" id="GO:0032266">
    <property type="term" value="F:phosphatidylinositol-3-phosphate binding"/>
    <property type="evidence" value="ECO:0007669"/>
    <property type="project" value="EnsemblFungi"/>
</dbReference>
<dbReference type="InterPro" id="IPR027267">
    <property type="entry name" value="AH/BAR_dom_sf"/>
</dbReference>
<dbReference type="Gene3D" id="3.30.1520.10">
    <property type="entry name" value="Phox-like domain"/>
    <property type="match status" value="1"/>
</dbReference>
<dbReference type="GO" id="GO:0015031">
    <property type="term" value="P:protein transport"/>
    <property type="evidence" value="ECO:0007669"/>
    <property type="project" value="UniProtKB-KW"/>
</dbReference>
<dbReference type="STRING" id="1071381.G8BX38"/>
<evidence type="ECO:0000256" key="7">
    <source>
        <dbReference type="ARBA" id="ARBA00022553"/>
    </source>
</evidence>
<dbReference type="GO" id="GO:0045053">
    <property type="term" value="P:protein retention in Golgi apparatus"/>
    <property type="evidence" value="ECO:0007669"/>
    <property type="project" value="EnsemblFungi"/>
</dbReference>
<evidence type="ECO:0000256" key="5">
    <source>
        <dbReference type="ARBA" id="ARBA00022448"/>
    </source>
</evidence>
<dbReference type="InterPro" id="IPR001683">
    <property type="entry name" value="PX_dom"/>
</dbReference>
<name>G8BX38_TETPH</name>
<dbReference type="GO" id="GO:0005794">
    <property type="term" value="C:Golgi apparatus"/>
    <property type="evidence" value="ECO:0007669"/>
    <property type="project" value="UniProtKB-SubCell"/>
</dbReference>
<keyword evidence="8" id="KW-0653">Protein transport</keyword>
<dbReference type="Pfam" id="PF09325">
    <property type="entry name" value="Vps5"/>
    <property type="match status" value="1"/>
</dbReference>
<gene>
    <name evidence="13" type="primary">TPHA0H01360</name>
    <name evidence="13" type="ordered locus">TPHA_0H01360</name>
</gene>